<sequence length="179" mass="20333">MPSNGSRNLHLATDTTPSDAAALPVFDFMIDDQARFDCCWEEHGYRSLINSELQRQSRPISFLVGPLGRSRSYVSRVLSGQNKLTQELREKAFSALGIDPIRANIAVAWLHDVSLYDAMEIRHTSDYFREYLEEITSVRQGCIKLVVKPAILREAAKRTIDTIVRHQERVIENETSLLG</sequence>
<gene>
    <name evidence="1" type="ORF">ACFSAG_14850</name>
</gene>
<keyword evidence="2" id="KW-1185">Reference proteome</keyword>
<reference evidence="2" key="1">
    <citation type="journal article" date="2019" name="Int. J. Syst. Evol. Microbiol.">
        <title>The Global Catalogue of Microorganisms (GCM) 10K type strain sequencing project: providing services to taxonomists for standard genome sequencing and annotation.</title>
        <authorList>
            <consortium name="The Broad Institute Genomics Platform"/>
            <consortium name="The Broad Institute Genome Sequencing Center for Infectious Disease"/>
            <person name="Wu L."/>
            <person name="Ma J."/>
        </authorList>
    </citation>
    <scope>NUCLEOTIDE SEQUENCE [LARGE SCALE GENOMIC DNA]</scope>
    <source>
        <strain evidence="2">CGMCC 1.12449</strain>
    </source>
</reference>
<dbReference type="Proteomes" id="UP001597215">
    <property type="component" value="Unassembled WGS sequence"/>
</dbReference>
<evidence type="ECO:0000313" key="1">
    <source>
        <dbReference type="EMBL" id="MFD1768117.1"/>
    </source>
</evidence>
<name>A0ABW4MJ39_9SPHN</name>
<comment type="caution">
    <text evidence="1">The sequence shown here is derived from an EMBL/GenBank/DDBJ whole genome shotgun (WGS) entry which is preliminary data.</text>
</comment>
<evidence type="ECO:0000313" key="2">
    <source>
        <dbReference type="Proteomes" id="UP001597215"/>
    </source>
</evidence>
<protein>
    <submittedName>
        <fullName evidence="1">Uncharacterized protein</fullName>
    </submittedName>
</protein>
<organism evidence="1 2">
    <name type="scientific">Sphingorhabdus buctiana</name>
    <dbReference type="NCBI Taxonomy" id="1508805"/>
    <lineage>
        <taxon>Bacteria</taxon>
        <taxon>Pseudomonadati</taxon>
        <taxon>Pseudomonadota</taxon>
        <taxon>Alphaproteobacteria</taxon>
        <taxon>Sphingomonadales</taxon>
        <taxon>Sphingomonadaceae</taxon>
        <taxon>Sphingorhabdus</taxon>
    </lineage>
</organism>
<dbReference type="RefSeq" id="WP_381516448.1">
    <property type="nucleotide sequence ID" value="NZ_JBHUEL010000014.1"/>
</dbReference>
<dbReference type="EMBL" id="JBHUEL010000014">
    <property type="protein sequence ID" value="MFD1768117.1"/>
    <property type="molecule type" value="Genomic_DNA"/>
</dbReference>
<proteinExistence type="predicted"/>
<accession>A0ABW4MJ39</accession>